<dbReference type="GO" id="GO:0016787">
    <property type="term" value="F:hydrolase activity"/>
    <property type="evidence" value="ECO:0007669"/>
    <property type="project" value="UniProtKB-KW"/>
</dbReference>
<dbReference type="RefSeq" id="WP_200982335.1">
    <property type="nucleotide sequence ID" value="NZ_CP064654.1"/>
</dbReference>
<sequence>MLHLIPKPLHRLALTVGHRLRHHWRKATGVTGEGVSVIGRDFDGQILLVRHSYGPQGWYFPGGGIGRNEMPEDAARRELREEANCPIEGLKLVGIIEEELSGAPHRAHIFEGVVNTMPKADGREIVEARFFPTHSLPEPLSPRTKARLHLWQARKS</sequence>
<evidence type="ECO:0000256" key="2">
    <source>
        <dbReference type="ARBA" id="ARBA00022801"/>
    </source>
</evidence>
<accession>A0A7S8F4V4</accession>
<feature type="domain" description="Nudix hydrolase" evidence="3">
    <location>
        <begin position="30"/>
        <end position="154"/>
    </location>
</feature>
<dbReference type="InterPro" id="IPR015797">
    <property type="entry name" value="NUDIX_hydrolase-like_dom_sf"/>
</dbReference>
<protein>
    <submittedName>
        <fullName evidence="4">NUDIX domain-containing protein</fullName>
    </submittedName>
</protein>
<dbReference type="InterPro" id="IPR000086">
    <property type="entry name" value="NUDIX_hydrolase_dom"/>
</dbReference>
<dbReference type="PROSITE" id="PS51462">
    <property type="entry name" value="NUDIX"/>
    <property type="match status" value="1"/>
</dbReference>
<keyword evidence="5" id="KW-1185">Reference proteome</keyword>
<organism evidence="4 5">
    <name type="scientific">Qipengyuania soli</name>
    <dbReference type="NCBI Taxonomy" id="2782568"/>
    <lineage>
        <taxon>Bacteria</taxon>
        <taxon>Pseudomonadati</taxon>
        <taxon>Pseudomonadota</taxon>
        <taxon>Alphaproteobacteria</taxon>
        <taxon>Sphingomonadales</taxon>
        <taxon>Erythrobacteraceae</taxon>
        <taxon>Qipengyuania</taxon>
    </lineage>
</organism>
<dbReference type="Proteomes" id="UP000594459">
    <property type="component" value="Chromosome"/>
</dbReference>
<reference evidence="4 5" key="1">
    <citation type="submission" date="2020-11" db="EMBL/GenBank/DDBJ databases">
        <title>The genome sequence of Erythrobacter sp. 6D36.</title>
        <authorList>
            <person name="Liu Y."/>
        </authorList>
    </citation>
    <scope>NUCLEOTIDE SEQUENCE [LARGE SCALE GENOMIC DNA]</scope>
    <source>
        <strain evidence="4 5">6D36</strain>
    </source>
</reference>
<gene>
    <name evidence="4" type="ORF">IRL76_00990</name>
</gene>
<dbReference type="PANTHER" id="PTHR43046">
    <property type="entry name" value="GDP-MANNOSE MANNOSYL HYDROLASE"/>
    <property type="match status" value="1"/>
</dbReference>
<dbReference type="EMBL" id="CP064654">
    <property type="protein sequence ID" value="QPC99192.1"/>
    <property type="molecule type" value="Genomic_DNA"/>
</dbReference>
<name>A0A7S8F4V4_9SPHN</name>
<dbReference type="InterPro" id="IPR020084">
    <property type="entry name" value="NUDIX_hydrolase_CS"/>
</dbReference>
<dbReference type="AlphaFoldDB" id="A0A7S8F4V4"/>
<dbReference type="PROSITE" id="PS00893">
    <property type="entry name" value="NUDIX_BOX"/>
    <property type="match status" value="1"/>
</dbReference>
<evidence type="ECO:0000256" key="1">
    <source>
        <dbReference type="ARBA" id="ARBA00001946"/>
    </source>
</evidence>
<dbReference type="KEGG" id="qso:IRL76_00990"/>
<dbReference type="Pfam" id="PF00293">
    <property type="entry name" value="NUDIX"/>
    <property type="match status" value="1"/>
</dbReference>
<keyword evidence="2" id="KW-0378">Hydrolase</keyword>
<dbReference type="Gene3D" id="3.90.79.10">
    <property type="entry name" value="Nucleoside Triphosphate Pyrophosphohydrolase"/>
    <property type="match status" value="1"/>
</dbReference>
<dbReference type="PANTHER" id="PTHR43046:SF14">
    <property type="entry name" value="MUTT_NUDIX FAMILY PROTEIN"/>
    <property type="match status" value="1"/>
</dbReference>
<evidence type="ECO:0000259" key="3">
    <source>
        <dbReference type="PROSITE" id="PS51462"/>
    </source>
</evidence>
<proteinExistence type="predicted"/>
<dbReference type="SUPFAM" id="SSF55811">
    <property type="entry name" value="Nudix"/>
    <property type="match status" value="1"/>
</dbReference>
<comment type="cofactor">
    <cofactor evidence="1">
        <name>Mg(2+)</name>
        <dbReference type="ChEBI" id="CHEBI:18420"/>
    </cofactor>
</comment>
<evidence type="ECO:0000313" key="5">
    <source>
        <dbReference type="Proteomes" id="UP000594459"/>
    </source>
</evidence>
<evidence type="ECO:0000313" key="4">
    <source>
        <dbReference type="EMBL" id="QPC99192.1"/>
    </source>
</evidence>